<evidence type="ECO:0000313" key="1">
    <source>
        <dbReference type="EMBL" id="MBB6331132.1"/>
    </source>
</evidence>
<comment type="caution">
    <text evidence="1">The sequence shown here is derived from an EMBL/GenBank/DDBJ whole genome shotgun (WGS) entry which is preliminary data.</text>
</comment>
<organism evidence="1 2">
    <name type="scientific">Chryseobacterium sediminis</name>
    <dbReference type="NCBI Taxonomy" id="1679494"/>
    <lineage>
        <taxon>Bacteria</taxon>
        <taxon>Pseudomonadati</taxon>
        <taxon>Bacteroidota</taxon>
        <taxon>Flavobacteriia</taxon>
        <taxon>Flavobacteriales</taxon>
        <taxon>Weeksellaceae</taxon>
        <taxon>Chryseobacterium group</taxon>
        <taxon>Chryseobacterium</taxon>
    </lineage>
</organism>
<dbReference type="CDD" id="cd21109">
    <property type="entry name" value="SPASM"/>
    <property type="match status" value="1"/>
</dbReference>
<dbReference type="Proteomes" id="UP000587367">
    <property type="component" value="Unassembled WGS sequence"/>
</dbReference>
<keyword evidence="2" id="KW-1185">Reference proteome</keyword>
<sequence>MKKRYLQLLLSASGAGTAWMGRNEYQQYKALLDPDRIDRTGRLGAMLATKDFTPDQVGYGVYPSIRLIHLIFGNIGEQKIGEIFNDPEMQQLLKELGTHENHQNVGDREQKYWQSKWEEENHLGRKLMAGLGAAFDGNSRAFIQKSAAELREKLS</sequence>
<evidence type="ECO:0000313" key="2">
    <source>
        <dbReference type="Proteomes" id="UP000587367"/>
    </source>
</evidence>
<reference evidence="1 2" key="1">
    <citation type="submission" date="2020-08" db="EMBL/GenBank/DDBJ databases">
        <title>Functional genomics of gut bacteria from endangered species of beetles.</title>
        <authorList>
            <person name="Carlos-Shanley C."/>
        </authorList>
    </citation>
    <scope>NUCLEOTIDE SEQUENCE [LARGE SCALE GENOMIC DNA]</scope>
    <source>
        <strain evidence="1 2">S00068</strain>
    </source>
</reference>
<dbReference type="RefSeq" id="WP_184556050.1">
    <property type="nucleotide sequence ID" value="NZ_JACHKS010000001.1"/>
</dbReference>
<protein>
    <submittedName>
        <fullName evidence="1">Uncharacterized protein</fullName>
    </submittedName>
</protein>
<name>A0ABR6PZJ0_9FLAO</name>
<gene>
    <name evidence="1" type="ORF">HNP24_002082</name>
</gene>
<dbReference type="EMBL" id="JACHKS010000001">
    <property type="protein sequence ID" value="MBB6331132.1"/>
    <property type="molecule type" value="Genomic_DNA"/>
</dbReference>
<proteinExistence type="predicted"/>
<accession>A0ABR6PZJ0</accession>